<dbReference type="AlphaFoldDB" id="A0A2S8G5L8"/>
<comment type="caution">
    <text evidence="1">The sequence shown here is derived from an EMBL/GenBank/DDBJ whole genome shotgun (WGS) entry which is preliminary data.</text>
</comment>
<name>A0A2S8G5L8_9BACT</name>
<accession>A0A2S8G5L8</accession>
<dbReference type="RefSeq" id="WP_105327988.1">
    <property type="nucleotide sequence ID" value="NZ_PUHY01000004.1"/>
</dbReference>
<evidence type="ECO:0000313" key="2">
    <source>
        <dbReference type="Proteomes" id="UP000238322"/>
    </source>
</evidence>
<organism evidence="1 2">
    <name type="scientific">Blastopirellula marina</name>
    <dbReference type="NCBI Taxonomy" id="124"/>
    <lineage>
        <taxon>Bacteria</taxon>
        <taxon>Pseudomonadati</taxon>
        <taxon>Planctomycetota</taxon>
        <taxon>Planctomycetia</taxon>
        <taxon>Pirellulales</taxon>
        <taxon>Pirellulaceae</taxon>
        <taxon>Blastopirellula</taxon>
    </lineage>
</organism>
<dbReference type="EMBL" id="PUHY01000004">
    <property type="protein sequence ID" value="PQO39551.1"/>
    <property type="molecule type" value="Genomic_DNA"/>
</dbReference>
<evidence type="ECO:0000313" key="1">
    <source>
        <dbReference type="EMBL" id="PQO39551.1"/>
    </source>
</evidence>
<dbReference type="OrthoDB" id="288210at2"/>
<reference evidence="1 2" key="1">
    <citation type="submission" date="2018-02" db="EMBL/GenBank/DDBJ databases">
        <title>Comparative genomes isolates from brazilian mangrove.</title>
        <authorList>
            <person name="Araujo J.E."/>
            <person name="Taketani R.G."/>
            <person name="Silva M.C.P."/>
            <person name="Loureco M.V."/>
            <person name="Andreote F.D."/>
        </authorList>
    </citation>
    <scope>NUCLEOTIDE SEQUENCE [LARGE SCALE GENOMIC DNA]</scope>
    <source>
        <strain evidence="1 2">Hex-1 MGV</strain>
    </source>
</reference>
<gene>
    <name evidence="1" type="ORF">C5Y83_02050</name>
</gene>
<dbReference type="Proteomes" id="UP000238322">
    <property type="component" value="Unassembled WGS sequence"/>
</dbReference>
<sequence>MMRSSSKQDWLLRFTWLVAAFLASEGCGPSPVTQTQEVALPDSFEIEGTTWTRQSWSDKHDHSLGTYFKKHVHLAENPAFQGTRVCYTNDLGTHRCYWVAAVGDSSRWIALEFNGSKFKPVMEGQGVPFDKLQPKGKQ</sequence>
<protein>
    <submittedName>
        <fullName evidence="1">Uncharacterized protein</fullName>
    </submittedName>
</protein>
<proteinExistence type="predicted"/>